<accession>A0A1I0WME6</accession>
<keyword evidence="3" id="KW-0238">DNA-binding</keyword>
<evidence type="ECO:0000256" key="2">
    <source>
        <dbReference type="ARBA" id="ARBA00023015"/>
    </source>
</evidence>
<dbReference type="InterPro" id="IPR048715">
    <property type="entry name" value="CggR_N"/>
</dbReference>
<dbReference type="InterPro" id="IPR036388">
    <property type="entry name" value="WH-like_DNA-bd_sf"/>
</dbReference>
<dbReference type="PANTHER" id="PTHR34294">
    <property type="entry name" value="TRANSCRIPTIONAL REGULATOR-RELATED"/>
    <property type="match status" value="1"/>
</dbReference>
<keyword evidence="8" id="KW-1185">Reference proteome</keyword>
<dbReference type="Proteomes" id="UP000198642">
    <property type="component" value="Unassembled WGS sequence"/>
</dbReference>
<evidence type="ECO:0000256" key="1">
    <source>
        <dbReference type="ARBA" id="ARBA00010466"/>
    </source>
</evidence>
<evidence type="ECO:0000256" key="4">
    <source>
        <dbReference type="ARBA" id="ARBA00023163"/>
    </source>
</evidence>
<dbReference type="Gene3D" id="3.40.50.1360">
    <property type="match status" value="1"/>
</dbReference>
<keyword evidence="2" id="KW-0805">Transcription regulation</keyword>
<keyword evidence="4" id="KW-0804">Transcription</keyword>
<dbReference type="AlphaFoldDB" id="A0A1I0WME6"/>
<dbReference type="SUPFAM" id="SSF46785">
    <property type="entry name" value="Winged helix' DNA-binding domain"/>
    <property type="match status" value="1"/>
</dbReference>
<feature type="domain" description="Sugar-binding" evidence="5">
    <location>
        <begin position="91"/>
        <end position="339"/>
    </location>
</feature>
<dbReference type="GO" id="GO:0003677">
    <property type="term" value="F:DNA binding"/>
    <property type="evidence" value="ECO:0007669"/>
    <property type="project" value="UniProtKB-KW"/>
</dbReference>
<dbReference type="RefSeq" id="WP_090234526.1">
    <property type="nucleotide sequence ID" value="NZ_FOJW01000003.1"/>
</dbReference>
<evidence type="ECO:0000259" key="6">
    <source>
        <dbReference type="Pfam" id="PF21715"/>
    </source>
</evidence>
<dbReference type="InterPro" id="IPR007324">
    <property type="entry name" value="Sugar-bd_dom_put"/>
</dbReference>
<dbReference type="Pfam" id="PF21715">
    <property type="entry name" value="CggR_N"/>
    <property type="match status" value="1"/>
</dbReference>
<dbReference type="OrthoDB" id="9793820at2"/>
<evidence type="ECO:0000256" key="3">
    <source>
        <dbReference type="ARBA" id="ARBA00023125"/>
    </source>
</evidence>
<dbReference type="Gene3D" id="1.10.10.10">
    <property type="entry name" value="Winged helix-like DNA-binding domain superfamily/Winged helix DNA-binding domain"/>
    <property type="match status" value="1"/>
</dbReference>
<name>A0A1I0WME6_9BACI</name>
<dbReference type="PANTHER" id="PTHR34294:SF5">
    <property type="entry name" value="CENTRAL GLYCOLYTIC GENES REGULATOR"/>
    <property type="match status" value="1"/>
</dbReference>
<dbReference type="EMBL" id="FOJW01000003">
    <property type="protein sequence ID" value="SFA89547.1"/>
    <property type="molecule type" value="Genomic_DNA"/>
</dbReference>
<sequence>MQELIDIQKKLYPDLLEVIQERYMLMQHIERLQPIGRRSLSDNTKLTERHVRSEVDVLSRQGLINMSSKGMLLTKEGKLVIDQLAVFMHEMMGLSVLERQLKDILQRDNIVVVPGNSDEQEWVKQEMGKACVTFLKENVSSDRTMAVTGGTTMAAIAEMMSPFDGDTECLFVPARGGIGEKEENQANTIAAKMARQAKGSYRLLYVPDPLSESSYRTMMKEPAVIDILKIIQGSDIVLHGIGDAITMAKRRKTSNDIMRKLREKEAVSEAFGYYFNAAGEVVHKVRTIGIHLDDLSESSQLVITVAGGKSKARAITSYFKQGRSDLLITDEAAAEAILRENPSL</sequence>
<dbReference type="SUPFAM" id="SSF100950">
    <property type="entry name" value="NagB/RpiA/CoA transferase-like"/>
    <property type="match status" value="1"/>
</dbReference>
<organism evidence="7 8">
    <name type="scientific">Lentibacillus halodurans</name>
    <dbReference type="NCBI Taxonomy" id="237679"/>
    <lineage>
        <taxon>Bacteria</taxon>
        <taxon>Bacillati</taxon>
        <taxon>Bacillota</taxon>
        <taxon>Bacilli</taxon>
        <taxon>Bacillales</taxon>
        <taxon>Bacillaceae</taxon>
        <taxon>Lentibacillus</taxon>
    </lineage>
</organism>
<comment type="similarity">
    <text evidence="1">Belongs to the SorC transcriptional regulatory family.</text>
</comment>
<evidence type="ECO:0000313" key="7">
    <source>
        <dbReference type="EMBL" id="SFA89547.1"/>
    </source>
</evidence>
<dbReference type="STRING" id="237679.SAMN04488072_103124"/>
<dbReference type="InterPro" id="IPR051054">
    <property type="entry name" value="SorC_transcr_regulators"/>
</dbReference>
<dbReference type="InterPro" id="IPR036390">
    <property type="entry name" value="WH_DNA-bd_sf"/>
</dbReference>
<dbReference type="Pfam" id="PF04198">
    <property type="entry name" value="Sugar-bind"/>
    <property type="match status" value="1"/>
</dbReference>
<dbReference type="InterPro" id="IPR037171">
    <property type="entry name" value="NagB/RpiA_transferase-like"/>
</dbReference>
<gene>
    <name evidence="7" type="ORF">SAMN04488072_103124</name>
</gene>
<evidence type="ECO:0000259" key="5">
    <source>
        <dbReference type="Pfam" id="PF04198"/>
    </source>
</evidence>
<evidence type="ECO:0000313" key="8">
    <source>
        <dbReference type="Proteomes" id="UP000198642"/>
    </source>
</evidence>
<proteinExistence type="inferred from homology"/>
<protein>
    <submittedName>
        <fullName evidence="7">Central glycolytic genes regulator</fullName>
    </submittedName>
</protein>
<feature type="domain" description="CggR N-terminal DNA binding" evidence="6">
    <location>
        <begin position="18"/>
        <end position="88"/>
    </location>
</feature>
<dbReference type="GO" id="GO:0030246">
    <property type="term" value="F:carbohydrate binding"/>
    <property type="evidence" value="ECO:0007669"/>
    <property type="project" value="InterPro"/>
</dbReference>
<reference evidence="7 8" key="1">
    <citation type="submission" date="2016-10" db="EMBL/GenBank/DDBJ databases">
        <authorList>
            <person name="de Groot N.N."/>
        </authorList>
    </citation>
    <scope>NUCLEOTIDE SEQUENCE [LARGE SCALE GENOMIC DNA]</scope>
    <source>
        <strain evidence="7 8">CGMCC 1.3702</strain>
    </source>
</reference>